<dbReference type="InterPro" id="IPR047790">
    <property type="entry name" value="MCP_Sipho"/>
</dbReference>
<sequence length="592" mass="63339">MKFKMPESLDGLSLKEIADLHAEALAEATKLNAIADEKITDDESAALIELVGHVGTLSDRKEELETEAAAKAQQLADARGKLAASEEDGGDEDKEEESDEDADTEDADAEDKVEKKEPVLASGKKTFASKAAAKSPGKTSDEKLADDLSERSGALSIVAAANIPGFNSGQTIEDFNQLADAYAQRAKTFASGSRAGRRGMKSLADANYGGTELTSSAQRYAVARLEKPANEFTITEKMSAEDQYDLIMRASSEKRLGKSLVAAGGWCSPSEQIYGFLELESADGLLSIPEIAARRGGIQFTKGPQLGDLLLEADLGWTMTEAQAEAGTFTKPIFDIECPDWDEVRMEAVGYALRAGLLTDATYPELLRRYLSLAMIVHARRMNATTIQRISTLIGAATTFASVGTTPSVTADLLSAIELNALRIREQFSMPLGATVEAIFPLWVKAIVRSDLSRRTGVENMLSVTDQQIEAWFSQRQISAQFVRDYQGINSGAATTAGGTGAWTTWPDKVEFMLYPAGSFVRLATDVIDLDTVYDTDNLTKNQFLAAFFEEGFAVANTGGAGVKVVVNLPNLYGSTGFPGVGAGAGVTFASA</sequence>
<dbReference type="GeneID" id="55003699"/>
<feature type="compositionally biased region" description="Low complexity" evidence="1">
    <location>
        <begin position="67"/>
        <end position="77"/>
    </location>
</feature>
<organism evidence="2 3">
    <name type="scientific">Microbacterium phage OneinaGillian</name>
    <dbReference type="NCBI Taxonomy" id="2301604"/>
    <lineage>
        <taxon>Viruses</taxon>
        <taxon>Duplodnaviria</taxon>
        <taxon>Heunggongvirae</taxon>
        <taxon>Uroviricota</taxon>
        <taxon>Caudoviricetes</taxon>
        <taxon>Gillianvirus</taxon>
        <taxon>Gillianvirus oneinagillian</taxon>
    </lineage>
</organism>
<feature type="region of interest" description="Disordered" evidence="1">
    <location>
        <begin position="59"/>
        <end position="121"/>
    </location>
</feature>
<evidence type="ECO:0000313" key="2">
    <source>
        <dbReference type="EMBL" id="AYB70134.1"/>
    </source>
</evidence>
<dbReference type="RefSeq" id="YP_009812630.1">
    <property type="nucleotide sequence ID" value="NC_048068.1"/>
</dbReference>
<dbReference type="NCBIfam" id="NF033847">
    <property type="entry name" value="MCP_Sipho"/>
    <property type="match status" value="1"/>
</dbReference>
<keyword evidence="3" id="KW-1185">Reference proteome</keyword>
<accession>A0A385UJA5</accession>
<protein>
    <submittedName>
        <fullName evidence="2">Major capsid protein</fullName>
    </submittedName>
</protein>
<reference evidence="2 3" key="1">
    <citation type="submission" date="2018-08" db="EMBL/GenBank/DDBJ databases">
        <authorList>
            <person name="Miller G.E."/>
            <person name="Abrahams R."/>
            <person name="Bazan D.C."/>
            <person name="Beglau B.C."/>
            <person name="Blaylock E.C."/>
            <person name="Choi J.D."/>
            <person name="Grewal S.K."/>
            <person name="Hernandez E.V."/>
            <person name="Kim D.J."/>
            <person name="Kim K."/>
            <person name="Lee Y."/>
            <person name="Linde M.K."/>
            <person name="Lopez M.B."/>
            <person name="Pangalila E."/>
            <person name="Parker M.A."/>
            <person name="Specht R.C."/>
            <person name="Teng M.C."/>
            <person name="Toledo B."/>
            <person name="Tran S."/>
            <person name="Yu H."/>
            <person name="Kalaj N."/>
            <person name="Muthiah A.S."/>
            <person name="Dean N.S."/>
            <person name="Diaz A."/>
            <person name="Garlena R.A."/>
            <person name="Russell D.A."/>
            <person name="Pope W.H."/>
            <person name="Jacobs-Sera D."/>
            <person name="Hatfull G.F."/>
        </authorList>
    </citation>
    <scope>NUCLEOTIDE SEQUENCE [LARGE SCALE GENOMIC DNA]</scope>
</reference>
<evidence type="ECO:0000256" key="1">
    <source>
        <dbReference type="SAM" id="MobiDB-lite"/>
    </source>
</evidence>
<evidence type="ECO:0000313" key="3">
    <source>
        <dbReference type="Proteomes" id="UP000279330"/>
    </source>
</evidence>
<dbReference type="Proteomes" id="UP000279330">
    <property type="component" value="Segment"/>
</dbReference>
<dbReference type="KEGG" id="vg:55003699"/>
<feature type="compositionally biased region" description="Acidic residues" evidence="1">
    <location>
        <begin position="85"/>
        <end position="109"/>
    </location>
</feature>
<name>A0A385UJA5_9CAUD</name>
<proteinExistence type="predicted"/>
<gene>
    <name evidence="2" type="primary">24</name>
    <name evidence="2" type="ORF">SEA_ONEIAGILLIAN_24</name>
</gene>
<dbReference type="EMBL" id="MH727556">
    <property type="protein sequence ID" value="AYB70134.1"/>
    <property type="molecule type" value="Genomic_DNA"/>
</dbReference>